<accession>A0A1N7LP97</accession>
<name>A0A1N7LP97_9BACL</name>
<protein>
    <submittedName>
        <fullName evidence="1">Uncharacterized protein</fullName>
    </submittedName>
</protein>
<proteinExistence type="predicted"/>
<dbReference type="STRING" id="252246.SAMN05421799_103303"/>
<gene>
    <name evidence="1" type="ORF">SAMN05421799_103303</name>
</gene>
<organism evidence="1 2">
    <name type="scientific">Alicyclobacillus vulcanalis</name>
    <dbReference type="NCBI Taxonomy" id="252246"/>
    <lineage>
        <taxon>Bacteria</taxon>
        <taxon>Bacillati</taxon>
        <taxon>Bacillota</taxon>
        <taxon>Bacilli</taxon>
        <taxon>Bacillales</taxon>
        <taxon>Alicyclobacillaceae</taxon>
        <taxon>Alicyclobacillus</taxon>
    </lineage>
</organism>
<evidence type="ECO:0000313" key="2">
    <source>
        <dbReference type="Proteomes" id="UP000186156"/>
    </source>
</evidence>
<reference evidence="2" key="1">
    <citation type="submission" date="2017-01" db="EMBL/GenBank/DDBJ databases">
        <authorList>
            <person name="Varghese N."/>
            <person name="Submissions S."/>
        </authorList>
    </citation>
    <scope>NUCLEOTIDE SEQUENCE [LARGE SCALE GENOMIC DNA]</scope>
    <source>
        <strain evidence="2">DSM 16176</strain>
    </source>
</reference>
<dbReference type="EMBL" id="FTOO01000003">
    <property type="protein sequence ID" value="SIS75667.1"/>
    <property type="molecule type" value="Genomic_DNA"/>
</dbReference>
<sequence length="55" mass="6344">MIIVVIMIRAVDLWTTRRSRRNIHAQPVDNFVDKSGVSRCPPVDNLFMLAFESLD</sequence>
<keyword evidence="2" id="KW-1185">Reference proteome</keyword>
<dbReference type="Proteomes" id="UP000186156">
    <property type="component" value="Unassembled WGS sequence"/>
</dbReference>
<evidence type="ECO:0000313" key="1">
    <source>
        <dbReference type="EMBL" id="SIS75667.1"/>
    </source>
</evidence>
<dbReference type="AlphaFoldDB" id="A0A1N7LP97"/>